<sequence>MITKKAWLTGVAFTGVVAVATLGGAAFAADVTAPSCAVSALNGKIEAGGGFADAKDVNGDFAWEAGASLAFPLGCMFGFQADFGVSDRFDDTQFGGVGHLFARDPENYLIGIAGGVVDGDDATLYAIGPEAELYFGNFSLEAWGGYVNIDANDGEGDDSGFIIADMAYYVTDDFRVSLGGKIVDDYEGLRAGFEYQFGGMPMSLYSNVEYGDDDQLTVLGGLKFYFGGEDKSLIRRHREDDPRNRTFDLFIKGKDHDKGGVVELPPT</sequence>
<dbReference type="EMBL" id="JAENHL010000007">
    <property type="protein sequence ID" value="MBK1867374.1"/>
    <property type="molecule type" value="Genomic_DNA"/>
</dbReference>
<dbReference type="Proteomes" id="UP000616151">
    <property type="component" value="Unassembled WGS sequence"/>
</dbReference>
<reference evidence="1" key="1">
    <citation type="submission" date="2021-01" db="EMBL/GenBank/DDBJ databases">
        <authorList>
            <person name="Sun Q."/>
        </authorList>
    </citation>
    <scope>NUCLEOTIDE SEQUENCE</scope>
    <source>
        <strain evidence="1">YIM B02566</strain>
    </source>
</reference>
<accession>A0ACC5R408</accession>
<proteinExistence type="predicted"/>
<organism evidence="1 2">
    <name type="scientific">Taklimakanibacter albus</name>
    <dbReference type="NCBI Taxonomy" id="2800327"/>
    <lineage>
        <taxon>Bacteria</taxon>
        <taxon>Pseudomonadati</taxon>
        <taxon>Pseudomonadota</taxon>
        <taxon>Alphaproteobacteria</taxon>
        <taxon>Hyphomicrobiales</taxon>
        <taxon>Aestuariivirgaceae</taxon>
        <taxon>Taklimakanibacter</taxon>
    </lineage>
</organism>
<evidence type="ECO:0000313" key="2">
    <source>
        <dbReference type="Proteomes" id="UP000616151"/>
    </source>
</evidence>
<protein>
    <submittedName>
        <fullName evidence="1">Uncharacterized protein</fullName>
    </submittedName>
</protein>
<name>A0ACC5R408_9HYPH</name>
<comment type="caution">
    <text evidence="1">The sequence shown here is derived from an EMBL/GenBank/DDBJ whole genome shotgun (WGS) entry which is preliminary data.</text>
</comment>
<evidence type="ECO:0000313" key="1">
    <source>
        <dbReference type="EMBL" id="MBK1867374.1"/>
    </source>
</evidence>
<gene>
    <name evidence="1" type="ORF">JHL16_13545</name>
</gene>
<keyword evidence="2" id="KW-1185">Reference proteome</keyword>